<evidence type="ECO:0000256" key="1">
    <source>
        <dbReference type="SAM" id="MobiDB-lite"/>
    </source>
</evidence>
<dbReference type="GeneID" id="30909364"/>
<dbReference type="KEGG" id="pcot:PCOAH_00026360"/>
<dbReference type="RefSeq" id="XP_019914872.1">
    <property type="nucleotide sequence ID" value="XM_020059441.1"/>
</dbReference>
<evidence type="ECO:0000313" key="2">
    <source>
        <dbReference type="EMBL" id="ANQ08177.1"/>
    </source>
</evidence>
<dbReference type="Proteomes" id="UP000092716">
    <property type="component" value="Chromosome 9"/>
</dbReference>
<dbReference type="InterPro" id="IPR008780">
    <property type="entry name" value="Plasmodium_Vir"/>
</dbReference>
<feature type="region of interest" description="Disordered" evidence="1">
    <location>
        <begin position="255"/>
        <end position="288"/>
    </location>
</feature>
<dbReference type="AlphaFoldDB" id="A0A1B1E000"/>
<proteinExistence type="predicted"/>
<feature type="compositionally biased region" description="Basic and acidic residues" evidence="1">
    <location>
        <begin position="261"/>
        <end position="285"/>
    </location>
</feature>
<dbReference type="Pfam" id="PF05795">
    <property type="entry name" value="Plasmodium_Vir"/>
    <property type="match status" value="1"/>
</dbReference>
<dbReference type="EMBL" id="CP016247">
    <property type="protein sequence ID" value="ANQ08177.1"/>
    <property type="molecule type" value="Genomic_DNA"/>
</dbReference>
<protein>
    <submittedName>
        <fullName evidence="2">Kir-like protein</fullName>
    </submittedName>
</protein>
<evidence type="ECO:0000313" key="3">
    <source>
        <dbReference type="Proteomes" id="UP000092716"/>
    </source>
</evidence>
<dbReference type="VEuPathDB" id="PlasmoDB:PCOAH_00026360"/>
<name>A0A1B1E000_9APIC</name>
<accession>A0A1B1E000</accession>
<keyword evidence="3" id="KW-1185">Reference proteome</keyword>
<sequence>MEELQEDAGPQRTQVEQLPSNVRYYGRFKGNRGTCESDGWPQQMKQKWGSEPSIKEHEDKIIKGLCYVQSMKSSKDASKFCDFFYFWLGEMFWNSSNKASFERIMQKIKEAVKVSQSYHGCNFEPPVNHGQYFTEWKRVYDLSVDCSRMQGGLYESTALFTEVYYNHLEEAVKAYNTVCTNDTREDEAPCKRIEAALGKNEHGKVLQLESETETVSKELAQSLHRRQYQGEKLSVGTTIYKNVCFGFSTTSTGDLTCSTTEEQRRGEAQGRDSGERHHERSHRDPVPAITQVSTITTTEIIDV</sequence>
<organism evidence="2 3">
    <name type="scientific">Plasmodium coatneyi</name>
    <dbReference type="NCBI Taxonomy" id="208452"/>
    <lineage>
        <taxon>Eukaryota</taxon>
        <taxon>Sar</taxon>
        <taxon>Alveolata</taxon>
        <taxon>Apicomplexa</taxon>
        <taxon>Aconoidasida</taxon>
        <taxon>Haemosporida</taxon>
        <taxon>Plasmodiidae</taxon>
        <taxon>Plasmodium</taxon>
    </lineage>
</organism>
<reference evidence="3" key="1">
    <citation type="submission" date="2016-06" db="EMBL/GenBank/DDBJ databases">
        <title>First high quality genome sequence of Plasmodium coatneyi using continuous long reads from single molecule, real-time sequencing.</title>
        <authorList>
            <person name="Chien J.-T."/>
            <person name="Pakala S.B."/>
            <person name="Geraldo J.A."/>
            <person name="Lapp S.A."/>
            <person name="Barnwell J.W."/>
            <person name="Kissinger J.C."/>
            <person name="Galinski M.R."/>
            <person name="Humphrey J.C."/>
        </authorList>
    </citation>
    <scope>NUCLEOTIDE SEQUENCE [LARGE SCALE GENOMIC DNA]</scope>
    <source>
        <strain evidence="3">Hackeri</strain>
    </source>
</reference>
<gene>
    <name evidence="2" type="ORF">PCOAH_00026360</name>
</gene>